<sequence>MAPIAPIDPGYAIYSGSLLSLIILIIDLIAVVQVLNSNRPVMSKFLWCMLIFLCPIVGVILY</sequence>
<feature type="domain" description="Cardiolipin synthase N-terminal" evidence="7">
    <location>
        <begin position="25"/>
        <end position="62"/>
    </location>
</feature>
<dbReference type="InterPro" id="IPR027379">
    <property type="entry name" value="CLS_N"/>
</dbReference>
<dbReference type="Proteomes" id="UP000696485">
    <property type="component" value="Unassembled WGS sequence"/>
</dbReference>
<dbReference type="GO" id="GO:0005886">
    <property type="term" value="C:plasma membrane"/>
    <property type="evidence" value="ECO:0007669"/>
    <property type="project" value="UniProtKB-SubCell"/>
</dbReference>
<evidence type="ECO:0000256" key="4">
    <source>
        <dbReference type="ARBA" id="ARBA00022989"/>
    </source>
</evidence>
<evidence type="ECO:0000256" key="3">
    <source>
        <dbReference type="ARBA" id="ARBA00022692"/>
    </source>
</evidence>
<feature type="transmembrane region" description="Helical" evidence="6">
    <location>
        <begin position="44"/>
        <end position="61"/>
    </location>
</feature>
<dbReference type="EMBL" id="JAAAUY010000160">
    <property type="protein sequence ID" value="KAF9334215.1"/>
    <property type="molecule type" value="Genomic_DNA"/>
</dbReference>
<keyword evidence="5 6" id="KW-0472">Membrane</keyword>
<reference evidence="8" key="1">
    <citation type="journal article" date="2020" name="Fungal Divers.">
        <title>Resolving the Mortierellaceae phylogeny through synthesis of multi-gene phylogenetics and phylogenomics.</title>
        <authorList>
            <person name="Vandepol N."/>
            <person name="Liber J."/>
            <person name="Desiro A."/>
            <person name="Na H."/>
            <person name="Kennedy M."/>
            <person name="Barry K."/>
            <person name="Grigoriev I.V."/>
            <person name="Miller A.N."/>
            <person name="O'Donnell K."/>
            <person name="Stajich J.E."/>
            <person name="Bonito G."/>
        </authorList>
    </citation>
    <scope>NUCLEOTIDE SEQUENCE</scope>
    <source>
        <strain evidence="8">NVP1</strain>
    </source>
</reference>
<organism evidence="8 9">
    <name type="scientific">Podila minutissima</name>
    <dbReference type="NCBI Taxonomy" id="64525"/>
    <lineage>
        <taxon>Eukaryota</taxon>
        <taxon>Fungi</taxon>
        <taxon>Fungi incertae sedis</taxon>
        <taxon>Mucoromycota</taxon>
        <taxon>Mortierellomycotina</taxon>
        <taxon>Mortierellomycetes</taxon>
        <taxon>Mortierellales</taxon>
        <taxon>Mortierellaceae</taxon>
        <taxon>Podila</taxon>
    </lineage>
</organism>
<evidence type="ECO:0000256" key="5">
    <source>
        <dbReference type="ARBA" id="ARBA00023136"/>
    </source>
</evidence>
<keyword evidence="3 6" id="KW-0812">Transmembrane</keyword>
<gene>
    <name evidence="8" type="ORF">BG006_002541</name>
</gene>
<name>A0A9P5VNX4_9FUNG</name>
<protein>
    <recommendedName>
        <fullName evidence="7">Cardiolipin synthase N-terminal domain-containing protein</fullName>
    </recommendedName>
</protein>
<comment type="caution">
    <text evidence="8">The sequence shown here is derived from an EMBL/GenBank/DDBJ whole genome shotgun (WGS) entry which is preliminary data.</text>
</comment>
<proteinExistence type="predicted"/>
<keyword evidence="9" id="KW-1185">Reference proteome</keyword>
<evidence type="ECO:0000256" key="2">
    <source>
        <dbReference type="ARBA" id="ARBA00022475"/>
    </source>
</evidence>
<dbReference type="AlphaFoldDB" id="A0A9P5VNX4"/>
<evidence type="ECO:0000259" key="7">
    <source>
        <dbReference type="Pfam" id="PF13396"/>
    </source>
</evidence>
<feature type="non-terminal residue" evidence="8">
    <location>
        <position position="62"/>
    </location>
</feature>
<dbReference type="Pfam" id="PF13396">
    <property type="entry name" value="PLDc_N"/>
    <property type="match status" value="1"/>
</dbReference>
<accession>A0A9P5VNX4</accession>
<evidence type="ECO:0000256" key="1">
    <source>
        <dbReference type="ARBA" id="ARBA00004651"/>
    </source>
</evidence>
<feature type="transmembrane region" description="Helical" evidence="6">
    <location>
        <begin position="12"/>
        <end position="32"/>
    </location>
</feature>
<comment type="subcellular location">
    <subcellularLocation>
        <location evidence="1">Cell membrane</location>
        <topology evidence="1">Multi-pass membrane protein</topology>
    </subcellularLocation>
</comment>
<keyword evidence="2" id="KW-1003">Cell membrane</keyword>
<keyword evidence="4 6" id="KW-1133">Transmembrane helix</keyword>
<evidence type="ECO:0000256" key="6">
    <source>
        <dbReference type="SAM" id="Phobius"/>
    </source>
</evidence>
<evidence type="ECO:0000313" key="8">
    <source>
        <dbReference type="EMBL" id="KAF9334215.1"/>
    </source>
</evidence>
<evidence type="ECO:0000313" key="9">
    <source>
        <dbReference type="Proteomes" id="UP000696485"/>
    </source>
</evidence>